<comment type="caution">
    <text evidence="8">The sequence shown here is derived from an EMBL/GenBank/DDBJ whole genome shotgun (WGS) entry which is preliminary data.</text>
</comment>
<dbReference type="InterPro" id="IPR036837">
    <property type="entry name" value="Cation_efflux_CTD_sf"/>
</dbReference>
<sequence length="313" mass="34884">MARANKSIYSALAANLLIAITKFIAGAFTNSSSMIAEGIHSTVDTSNQLLLLYGLKRSIKPPDKYRPFGYGKELYFWSFIVSIMIFGLGGVVSISQGVEHIRHPETLVNPGWNYAVLAMSFVFEGASLIIAIKEFDKTRKGLSWWKAIIKSKDPSGFLVLFEDGAAVLGLLIVFILMVLSHNINMPFLDGLASVLVGILLIFVSFILARESRSLLMGEGLTPETQKKLKELVESDDDVIEVKSILSTYQSPKEVLLVMILTFEAKLNTENLTQAIDRLRNKIKAEYDVIKFVIIQPQSVNISERDKSEDIYLQ</sequence>
<dbReference type="PANTHER" id="PTHR13414">
    <property type="entry name" value="HUEL-CATION TRANSPORTER"/>
    <property type="match status" value="1"/>
</dbReference>
<feature type="transmembrane region" description="Helical" evidence="6">
    <location>
        <begin position="114"/>
        <end position="135"/>
    </location>
</feature>
<keyword evidence="5 6" id="KW-0472">Membrane</keyword>
<proteinExistence type="predicted"/>
<evidence type="ECO:0000256" key="4">
    <source>
        <dbReference type="ARBA" id="ARBA00022989"/>
    </source>
</evidence>
<feature type="domain" description="Cation efflux protein transmembrane" evidence="7">
    <location>
        <begin position="10"/>
        <end position="216"/>
    </location>
</feature>
<keyword evidence="3 6" id="KW-0812">Transmembrane</keyword>
<dbReference type="SUPFAM" id="SSF160240">
    <property type="entry name" value="Cation efflux protein cytoplasmic domain-like"/>
    <property type="match status" value="1"/>
</dbReference>
<dbReference type="Proteomes" id="UP000291485">
    <property type="component" value="Unassembled WGS sequence"/>
</dbReference>
<gene>
    <name evidence="8" type="ORF">EZ449_03725</name>
</gene>
<evidence type="ECO:0000313" key="8">
    <source>
        <dbReference type="EMBL" id="TCD12136.1"/>
    </source>
</evidence>
<dbReference type="Gene3D" id="3.30.70.1350">
    <property type="entry name" value="Cation efflux protein, cytoplasmic domain"/>
    <property type="match status" value="1"/>
</dbReference>
<dbReference type="Pfam" id="PF01545">
    <property type="entry name" value="Cation_efflux"/>
    <property type="match status" value="1"/>
</dbReference>
<dbReference type="RefSeq" id="WP_131556615.1">
    <property type="nucleotide sequence ID" value="NZ_SJSN01000002.1"/>
</dbReference>
<keyword evidence="9" id="KW-1185">Reference proteome</keyword>
<accession>A0A4R0P955</accession>
<comment type="subcellular location">
    <subcellularLocation>
        <location evidence="1">Membrane</location>
        <topology evidence="1">Multi-pass membrane protein</topology>
    </subcellularLocation>
</comment>
<dbReference type="PANTHER" id="PTHR13414:SF9">
    <property type="entry name" value="PROTON-COUPLED ZINC ANTIPORTER SLC30A9, MITOCHONDRIAL"/>
    <property type="match status" value="1"/>
</dbReference>
<dbReference type="InterPro" id="IPR002524">
    <property type="entry name" value="Cation_efflux"/>
</dbReference>
<dbReference type="GO" id="GO:0006829">
    <property type="term" value="P:zinc ion transport"/>
    <property type="evidence" value="ECO:0007669"/>
    <property type="project" value="InterPro"/>
</dbReference>
<dbReference type="InterPro" id="IPR040177">
    <property type="entry name" value="SLC30A9"/>
</dbReference>
<dbReference type="AlphaFoldDB" id="A0A4R0P955"/>
<feature type="transmembrane region" description="Helical" evidence="6">
    <location>
        <begin position="191"/>
        <end position="208"/>
    </location>
</feature>
<organism evidence="8 9">
    <name type="scientific">Pedobacter frigidisoli</name>
    <dbReference type="NCBI Taxonomy" id="2530455"/>
    <lineage>
        <taxon>Bacteria</taxon>
        <taxon>Pseudomonadati</taxon>
        <taxon>Bacteroidota</taxon>
        <taxon>Sphingobacteriia</taxon>
        <taxon>Sphingobacteriales</taxon>
        <taxon>Sphingobacteriaceae</taxon>
        <taxon>Pedobacter</taxon>
    </lineage>
</organism>
<feature type="transmembrane region" description="Helical" evidence="6">
    <location>
        <begin position="7"/>
        <end position="28"/>
    </location>
</feature>
<keyword evidence="2" id="KW-0813">Transport</keyword>
<keyword evidence="4 6" id="KW-1133">Transmembrane helix</keyword>
<evidence type="ECO:0000256" key="3">
    <source>
        <dbReference type="ARBA" id="ARBA00022692"/>
    </source>
</evidence>
<feature type="transmembrane region" description="Helical" evidence="6">
    <location>
        <begin position="156"/>
        <end position="179"/>
    </location>
</feature>
<evidence type="ECO:0000259" key="7">
    <source>
        <dbReference type="Pfam" id="PF01545"/>
    </source>
</evidence>
<dbReference type="GO" id="GO:0008324">
    <property type="term" value="F:monoatomic cation transmembrane transporter activity"/>
    <property type="evidence" value="ECO:0007669"/>
    <property type="project" value="InterPro"/>
</dbReference>
<dbReference type="NCBIfam" id="TIGR01297">
    <property type="entry name" value="CDF"/>
    <property type="match status" value="1"/>
</dbReference>
<evidence type="ECO:0000256" key="1">
    <source>
        <dbReference type="ARBA" id="ARBA00004141"/>
    </source>
</evidence>
<evidence type="ECO:0000313" key="9">
    <source>
        <dbReference type="Proteomes" id="UP000291485"/>
    </source>
</evidence>
<dbReference type="EMBL" id="SJSN01000002">
    <property type="protein sequence ID" value="TCD12136.1"/>
    <property type="molecule type" value="Genomic_DNA"/>
</dbReference>
<reference evidence="8 9" key="1">
    <citation type="submission" date="2019-02" db="EMBL/GenBank/DDBJ databases">
        <title>Pedobacter sp. RP-3-11 sp. nov., isolated from Arctic soil.</title>
        <authorList>
            <person name="Dahal R.H."/>
        </authorList>
    </citation>
    <scope>NUCLEOTIDE SEQUENCE [LARGE SCALE GENOMIC DNA]</scope>
    <source>
        <strain evidence="8 9">RP-3-11</strain>
    </source>
</reference>
<dbReference type="InterPro" id="IPR027469">
    <property type="entry name" value="Cation_efflux_TMD_sf"/>
</dbReference>
<evidence type="ECO:0000256" key="5">
    <source>
        <dbReference type="ARBA" id="ARBA00023136"/>
    </source>
</evidence>
<dbReference type="SUPFAM" id="SSF161111">
    <property type="entry name" value="Cation efflux protein transmembrane domain-like"/>
    <property type="match status" value="1"/>
</dbReference>
<evidence type="ECO:0000256" key="6">
    <source>
        <dbReference type="SAM" id="Phobius"/>
    </source>
</evidence>
<feature type="transmembrane region" description="Helical" evidence="6">
    <location>
        <begin position="74"/>
        <end position="94"/>
    </location>
</feature>
<dbReference type="Gene3D" id="1.20.1510.10">
    <property type="entry name" value="Cation efflux protein transmembrane domain"/>
    <property type="match status" value="1"/>
</dbReference>
<dbReference type="OrthoDB" id="9806522at2"/>
<name>A0A4R0P955_9SPHI</name>
<evidence type="ECO:0000256" key="2">
    <source>
        <dbReference type="ARBA" id="ARBA00022448"/>
    </source>
</evidence>
<protein>
    <submittedName>
        <fullName evidence="8">Cation transporter</fullName>
    </submittedName>
</protein>
<dbReference type="GO" id="GO:0016020">
    <property type="term" value="C:membrane"/>
    <property type="evidence" value="ECO:0007669"/>
    <property type="project" value="UniProtKB-SubCell"/>
</dbReference>
<dbReference type="InterPro" id="IPR058533">
    <property type="entry name" value="Cation_efflux_TM"/>
</dbReference>